<feature type="transmembrane region" description="Helical" evidence="6">
    <location>
        <begin position="217"/>
        <end position="236"/>
    </location>
</feature>
<reference evidence="8 9" key="1">
    <citation type="submission" date="2016-10" db="EMBL/GenBank/DDBJ databases">
        <authorList>
            <person name="de Groot N.N."/>
        </authorList>
    </citation>
    <scope>NUCLEOTIDE SEQUENCE [LARGE SCALE GENOMIC DNA]</scope>
    <source>
        <strain evidence="8 9">DSM 21633</strain>
    </source>
</reference>
<dbReference type="InterPro" id="IPR035906">
    <property type="entry name" value="MetI-like_sf"/>
</dbReference>
<comment type="subcellular location">
    <subcellularLocation>
        <location evidence="6">Cell membrane</location>
        <topology evidence="6">Multi-pass membrane protein</topology>
    </subcellularLocation>
    <subcellularLocation>
        <location evidence="1">Membrane</location>
        <topology evidence="1">Multi-pass membrane protein</topology>
    </subcellularLocation>
</comment>
<dbReference type="PANTHER" id="PTHR43839:SF3">
    <property type="entry name" value="OLIGOPEPTIDE ABC TRANSPORTER, PERMEASE PROTEIN"/>
    <property type="match status" value="1"/>
</dbReference>
<organism evidence="8 9">
    <name type="scientific">Piscibacillus halophilus</name>
    <dbReference type="NCBI Taxonomy" id="571933"/>
    <lineage>
        <taxon>Bacteria</taxon>
        <taxon>Bacillati</taxon>
        <taxon>Bacillota</taxon>
        <taxon>Bacilli</taxon>
        <taxon>Bacillales</taxon>
        <taxon>Bacillaceae</taxon>
        <taxon>Piscibacillus</taxon>
    </lineage>
</organism>
<dbReference type="Pfam" id="PF00528">
    <property type="entry name" value="BPD_transp_1"/>
    <property type="match status" value="1"/>
</dbReference>
<gene>
    <name evidence="8" type="ORF">SAMN05216362_105111</name>
</gene>
<evidence type="ECO:0000256" key="5">
    <source>
        <dbReference type="ARBA" id="ARBA00023136"/>
    </source>
</evidence>
<evidence type="ECO:0000259" key="7">
    <source>
        <dbReference type="PROSITE" id="PS50928"/>
    </source>
</evidence>
<dbReference type="STRING" id="571933.SAMN05216362_105111"/>
<evidence type="ECO:0000256" key="4">
    <source>
        <dbReference type="ARBA" id="ARBA00022989"/>
    </source>
</evidence>
<dbReference type="CDD" id="cd06261">
    <property type="entry name" value="TM_PBP2"/>
    <property type="match status" value="1"/>
</dbReference>
<proteinExistence type="inferred from homology"/>
<dbReference type="PANTHER" id="PTHR43839">
    <property type="entry name" value="OPPC IN A BINDING PROTEIN-DEPENDENT TRANSPORT SYSTEM"/>
    <property type="match status" value="1"/>
</dbReference>
<keyword evidence="3 6" id="KW-0812">Transmembrane</keyword>
<dbReference type="PROSITE" id="PS50928">
    <property type="entry name" value="ABC_TM1"/>
    <property type="match status" value="1"/>
</dbReference>
<evidence type="ECO:0000313" key="9">
    <source>
        <dbReference type="Proteomes" id="UP000199427"/>
    </source>
</evidence>
<comment type="similarity">
    <text evidence="6">Belongs to the binding-protein-dependent transport system permease family.</text>
</comment>
<feature type="domain" description="ABC transmembrane type-1" evidence="7">
    <location>
        <begin position="80"/>
        <end position="288"/>
    </location>
</feature>
<dbReference type="AlphaFoldDB" id="A0A1H9CMF4"/>
<dbReference type="GO" id="GO:0005886">
    <property type="term" value="C:plasma membrane"/>
    <property type="evidence" value="ECO:0007669"/>
    <property type="project" value="UniProtKB-SubCell"/>
</dbReference>
<dbReference type="Proteomes" id="UP000199427">
    <property type="component" value="Unassembled WGS sequence"/>
</dbReference>
<evidence type="ECO:0000313" key="8">
    <source>
        <dbReference type="EMBL" id="SEQ02396.1"/>
    </source>
</evidence>
<dbReference type="OrthoDB" id="2376472at2"/>
<name>A0A1H9CMF4_9BACI</name>
<evidence type="ECO:0000256" key="2">
    <source>
        <dbReference type="ARBA" id="ARBA00022448"/>
    </source>
</evidence>
<dbReference type="GO" id="GO:0055085">
    <property type="term" value="P:transmembrane transport"/>
    <property type="evidence" value="ECO:0007669"/>
    <property type="project" value="InterPro"/>
</dbReference>
<dbReference type="SUPFAM" id="SSF161098">
    <property type="entry name" value="MetI-like"/>
    <property type="match status" value="1"/>
</dbReference>
<dbReference type="RefSeq" id="WP_091772836.1">
    <property type="nucleotide sequence ID" value="NZ_FOES01000005.1"/>
</dbReference>
<feature type="transmembrane region" description="Helical" evidence="6">
    <location>
        <begin position="7"/>
        <end position="30"/>
    </location>
</feature>
<dbReference type="Gene3D" id="1.10.3720.10">
    <property type="entry name" value="MetI-like"/>
    <property type="match status" value="1"/>
</dbReference>
<keyword evidence="5 6" id="KW-0472">Membrane</keyword>
<evidence type="ECO:0000256" key="6">
    <source>
        <dbReference type="RuleBase" id="RU363032"/>
    </source>
</evidence>
<feature type="transmembrane region" description="Helical" evidence="6">
    <location>
        <begin position="118"/>
        <end position="142"/>
    </location>
</feature>
<protein>
    <submittedName>
        <fullName evidence="8">Peptide/nickel transport system permease protein</fullName>
    </submittedName>
</protein>
<feature type="transmembrane region" description="Helical" evidence="6">
    <location>
        <begin position="72"/>
        <end position="97"/>
    </location>
</feature>
<evidence type="ECO:0000256" key="1">
    <source>
        <dbReference type="ARBA" id="ARBA00004141"/>
    </source>
</evidence>
<sequence length="302" mass="34738">MKYIRRNAVLIFGMFLLVILLFITFVGPYLPGIDQELEETQYIWSEERIPIPPPYEPNPEYLLGSDHSGRDLMSLIVIGAKETLLIVLFITLVRYLVAIPLSYLAHKEWLGIHLFLKWINGFLSYVPTIIMVILLAMLPPFLFNENRIYIMILIIALVEVGRAAESIKLDLDDTASKEYILSGIVAGASPFRIFRHYLLPFVYGKLIVYIVSDVGKVMFLVGQLAFIGVFISQEIIQIDFGQFQIRNTSISWPMLLADAHRDIRIAIWIPFWTAFAMTFTIFTFNVLAQGFQNLFKKKNTYI</sequence>
<keyword evidence="4 6" id="KW-1133">Transmembrane helix</keyword>
<accession>A0A1H9CMF4</accession>
<feature type="transmembrane region" description="Helical" evidence="6">
    <location>
        <begin position="265"/>
        <end position="288"/>
    </location>
</feature>
<keyword evidence="2 6" id="KW-0813">Transport</keyword>
<keyword evidence="9" id="KW-1185">Reference proteome</keyword>
<dbReference type="InterPro" id="IPR000515">
    <property type="entry name" value="MetI-like"/>
</dbReference>
<dbReference type="EMBL" id="FOES01000005">
    <property type="protein sequence ID" value="SEQ02396.1"/>
    <property type="molecule type" value="Genomic_DNA"/>
</dbReference>
<evidence type="ECO:0000256" key="3">
    <source>
        <dbReference type="ARBA" id="ARBA00022692"/>
    </source>
</evidence>